<dbReference type="Proteomes" id="UP000885750">
    <property type="component" value="Unassembled WGS sequence"/>
</dbReference>
<dbReference type="EMBL" id="DRMS01000263">
    <property type="protein sequence ID" value="HFC92556.1"/>
    <property type="molecule type" value="Genomic_DNA"/>
</dbReference>
<name>A0A7V2WUW0_LEUMU</name>
<dbReference type="InterPro" id="IPR002762">
    <property type="entry name" value="CbiX-like"/>
</dbReference>
<evidence type="ECO:0000256" key="2">
    <source>
        <dbReference type="ARBA" id="ARBA00023239"/>
    </source>
</evidence>
<comment type="caution">
    <text evidence="4">The sequence shown here is derived from an EMBL/GenBank/DDBJ whole genome shotgun (WGS) entry which is preliminary data.</text>
</comment>
<evidence type="ECO:0000256" key="3">
    <source>
        <dbReference type="SAM" id="MobiDB-lite"/>
    </source>
</evidence>
<organism evidence="4">
    <name type="scientific">Leucothrix mucor</name>
    <dbReference type="NCBI Taxonomy" id="45248"/>
    <lineage>
        <taxon>Bacteria</taxon>
        <taxon>Pseudomonadati</taxon>
        <taxon>Pseudomonadota</taxon>
        <taxon>Gammaproteobacteria</taxon>
        <taxon>Thiotrichales</taxon>
        <taxon>Thiotrichaceae</taxon>
        <taxon>Leucothrix</taxon>
    </lineage>
</organism>
<evidence type="ECO:0000313" key="4">
    <source>
        <dbReference type="EMBL" id="HFC92556.1"/>
    </source>
</evidence>
<dbReference type="PANTHER" id="PTHR33542:SF3">
    <property type="entry name" value="SIROHYDROCHLORIN FERROCHELATASE, CHLOROPLASTIC"/>
    <property type="match status" value="1"/>
</dbReference>
<sequence>MSDPAILVIGHGSRSVSAVEEFHQVASQLKKRFPKRFVETGFLEFATPVIADGLEKLMAQGATDIIALPGMLMAAGHAKNDIPSEINTLMAENPSVKIRYATELGVDAKMIRAAAARIEEAEAQFGDDYKRKETLLMVVGRGASDSDANSNICKITRMLEEGLGFGWASTSFSGVTSPLVDEALARVNRLGFKKILLFPYFLFSGRLIDRIYQWADDYQEMHPEVQLVKAGYLNDHELVIDTFVEKVHEAEKGTGNMNCQLCQYRVQIVGHEHNVGAAQEGHHHHVRGAGTDADKHLHNHLHSHSHDVK</sequence>
<dbReference type="AlphaFoldDB" id="A0A7V2WUW0"/>
<feature type="region of interest" description="Disordered" evidence="3">
    <location>
        <begin position="278"/>
        <end position="309"/>
    </location>
</feature>
<dbReference type="CDD" id="cd03416">
    <property type="entry name" value="CbiX_SirB_N"/>
    <property type="match status" value="1"/>
</dbReference>
<protein>
    <submittedName>
        <fullName evidence="4">Sirohydrochlorin chelatase</fullName>
    </submittedName>
</protein>
<proteinExistence type="predicted"/>
<dbReference type="GO" id="GO:0016829">
    <property type="term" value="F:lyase activity"/>
    <property type="evidence" value="ECO:0007669"/>
    <property type="project" value="UniProtKB-KW"/>
</dbReference>
<dbReference type="GO" id="GO:0046872">
    <property type="term" value="F:metal ion binding"/>
    <property type="evidence" value="ECO:0007669"/>
    <property type="project" value="UniProtKB-KW"/>
</dbReference>
<keyword evidence="2" id="KW-0456">Lyase</keyword>
<dbReference type="Gene3D" id="3.40.50.1400">
    <property type="match status" value="2"/>
</dbReference>
<dbReference type="PANTHER" id="PTHR33542">
    <property type="entry name" value="SIROHYDROCHLORIN FERROCHELATASE, CHLOROPLASTIC"/>
    <property type="match status" value="1"/>
</dbReference>
<dbReference type="SUPFAM" id="SSF53800">
    <property type="entry name" value="Chelatase"/>
    <property type="match status" value="1"/>
</dbReference>
<gene>
    <name evidence="4" type="ORF">ENJ51_07060</name>
</gene>
<dbReference type="CDD" id="cd03414">
    <property type="entry name" value="CbiX_SirB_C"/>
    <property type="match status" value="1"/>
</dbReference>
<reference evidence="4" key="1">
    <citation type="journal article" date="2020" name="mSystems">
        <title>Genome- and Community-Level Interaction Insights into Carbon Utilization and Element Cycling Functions of Hydrothermarchaeota in Hydrothermal Sediment.</title>
        <authorList>
            <person name="Zhou Z."/>
            <person name="Liu Y."/>
            <person name="Xu W."/>
            <person name="Pan J."/>
            <person name="Luo Z.H."/>
            <person name="Li M."/>
        </authorList>
    </citation>
    <scope>NUCLEOTIDE SEQUENCE [LARGE SCALE GENOMIC DNA]</scope>
    <source>
        <strain evidence="4">HyVt-493</strain>
    </source>
</reference>
<dbReference type="InterPro" id="IPR050963">
    <property type="entry name" value="Sirohydro_Cobaltochel/CbiX"/>
</dbReference>
<keyword evidence="1" id="KW-0479">Metal-binding</keyword>
<accession>A0A7V2WUW0</accession>
<evidence type="ECO:0000256" key="1">
    <source>
        <dbReference type="ARBA" id="ARBA00022723"/>
    </source>
</evidence>
<dbReference type="Pfam" id="PF01903">
    <property type="entry name" value="CbiX"/>
    <property type="match status" value="2"/>
</dbReference>